<proteinExistence type="predicted"/>
<evidence type="ECO:0000259" key="4">
    <source>
        <dbReference type="PROSITE" id="PS50123"/>
    </source>
</evidence>
<keyword evidence="3" id="KW-0949">S-adenosyl-L-methionine</keyword>
<gene>
    <name evidence="5" type="ORF">J8J14_15025</name>
</gene>
<dbReference type="GO" id="GO:0032259">
    <property type="term" value="P:methylation"/>
    <property type="evidence" value="ECO:0007669"/>
    <property type="project" value="UniProtKB-KW"/>
</dbReference>
<dbReference type="SUPFAM" id="SSF53335">
    <property type="entry name" value="S-adenosyl-L-methionine-dependent methyltransferases"/>
    <property type="match status" value="1"/>
</dbReference>
<dbReference type="InterPro" id="IPR029063">
    <property type="entry name" value="SAM-dependent_MTases_sf"/>
</dbReference>
<dbReference type="PROSITE" id="PS50123">
    <property type="entry name" value="CHER"/>
    <property type="match status" value="1"/>
</dbReference>
<dbReference type="InterPro" id="IPR000780">
    <property type="entry name" value="CheR_MeTrfase"/>
</dbReference>
<dbReference type="CDD" id="cd02440">
    <property type="entry name" value="AdoMet_MTases"/>
    <property type="match status" value="1"/>
</dbReference>
<dbReference type="EMBL" id="JAGIZB010000014">
    <property type="protein sequence ID" value="MBP0446085.1"/>
    <property type="molecule type" value="Genomic_DNA"/>
</dbReference>
<dbReference type="PANTHER" id="PTHR24422">
    <property type="entry name" value="CHEMOTAXIS PROTEIN METHYLTRANSFERASE"/>
    <property type="match status" value="1"/>
</dbReference>
<dbReference type="InterPro" id="IPR050903">
    <property type="entry name" value="Bact_Chemotaxis_MeTrfase"/>
</dbReference>
<dbReference type="Gene3D" id="3.40.50.150">
    <property type="entry name" value="Vaccinia Virus protein VP39"/>
    <property type="match status" value="1"/>
</dbReference>
<dbReference type="Proteomes" id="UP000681594">
    <property type="component" value="Unassembled WGS sequence"/>
</dbReference>
<evidence type="ECO:0000313" key="5">
    <source>
        <dbReference type="EMBL" id="MBP0446085.1"/>
    </source>
</evidence>
<dbReference type="SMART" id="SM00138">
    <property type="entry name" value="MeTrc"/>
    <property type="match status" value="1"/>
</dbReference>
<dbReference type="GO" id="GO:0008168">
    <property type="term" value="F:methyltransferase activity"/>
    <property type="evidence" value="ECO:0007669"/>
    <property type="project" value="UniProtKB-KW"/>
</dbReference>
<dbReference type="InterPro" id="IPR022642">
    <property type="entry name" value="CheR_C"/>
</dbReference>
<keyword evidence="2" id="KW-0808">Transferase</keyword>
<name>A0ABS4AGD2_9PROT</name>
<evidence type="ECO:0000256" key="2">
    <source>
        <dbReference type="ARBA" id="ARBA00022679"/>
    </source>
</evidence>
<evidence type="ECO:0000313" key="6">
    <source>
        <dbReference type="Proteomes" id="UP000681594"/>
    </source>
</evidence>
<organism evidence="5 6">
    <name type="scientific">Pararoseomonas baculiformis</name>
    <dbReference type="NCBI Taxonomy" id="2820812"/>
    <lineage>
        <taxon>Bacteria</taxon>
        <taxon>Pseudomonadati</taxon>
        <taxon>Pseudomonadota</taxon>
        <taxon>Alphaproteobacteria</taxon>
        <taxon>Acetobacterales</taxon>
        <taxon>Acetobacteraceae</taxon>
        <taxon>Pararoseomonas</taxon>
    </lineage>
</organism>
<dbReference type="PRINTS" id="PR00996">
    <property type="entry name" value="CHERMTFRASE"/>
</dbReference>
<feature type="domain" description="CheR-type methyltransferase" evidence="4">
    <location>
        <begin position="69"/>
        <end position="242"/>
    </location>
</feature>
<accession>A0ABS4AGD2</accession>
<evidence type="ECO:0000256" key="3">
    <source>
        <dbReference type="ARBA" id="ARBA00022691"/>
    </source>
</evidence>
<sequence>MPATGRAAHLLALRQRAENGLAALAGLAPSDVLRRRLERAAPLLEALGTAPDGDSPELDSSIPKSSPWAALLDCVTVQETRLFRTAPQLLSLSALLPDLPGRPLRLLSAGCATGEEAWSLSILAGASGIEAEVLGLDLCRPALKAAESGRYLAGPPDALREVPPVFLPCFTQAGGWVMPRTGPRPIFRHANLLHPPADLGTFDAILCRNVLIYLLPEARQAVLRRLVAILRPGGALLLGATDKPDPGLPLAQVPGAHVMWRRL</sequence>
<evidence type="ECO:0000256" key="1">
    <source>
        <dbReference type="ARBA" id="ARBA00022603"/>
    </source>
</evidence>
<dbReference type="RefSeq" id="WP_209380359.1">
    <property type="nucleotide sequence ID" value="NZ_JAGIZB010000014.1"/>
</dbReference>
<reference evidence="5 6" key="1">
    <citation type="submission" date="2021-03" db="EMBL/GenBank/DDBJ databases">
        <authorList>
            <person name="So Y."/>
        </authorList>
    </citation>
    <scope>NUCLEOTIDE SEQUENCE [LARGE SCALE GENOMIC DNA]</scope>
    <source>
        <strain evidence="5 6">SSH11</strain>
    </source>
</reference>
<keyword evidence="6" id="KW-1185">Reference proteome</keyword>
<dbReference type="Pfam" id="PF01739">
    <property type="entry name" value="CheR"/>
    <property type="match status" value="1"/>
</dbReference>
<keyword evidence="1 5" id="KW-0489">Methyltransferase</keyword>
<comment type="caution">
    <text evidence="5">The sequence shown here is derived from an EMBL/GenBank/DDBJ whole genome shotgun (WGS) entry which is preliminary data.</text>
</comment>
<protein>
    <submittedName>
        <fullName evidence="5">Methyltransferase domain-containing protein</fullName>
    </submittedName>
</protein>
<dbReference type="PANTHER" id="PTHR24422:SF19">
    <property type="entry name" value="CHEMOTAXIS PROTEIN METHYLTRANSFERASE"/>
    <property type="match status" value="1"/>
</dbReference>